<gene>
    <name evidence="1" type="ORF">ILYODFUR_022664</name>
</gene>
<proteinExistence type="predicted"/>
<name>A0ABV0TMQ2_9TELE</name>
<keyword evidence="2" id="KW-1185">Reference proteome</keyword>
<reference evidence="1 2" key="1">
    <citation type="submission" date="2021-06" db="EMBL/GenBank/DDBJ databases">
        <authorList>
            <person name="Palmer J.M."/>
        </authorList>
    </citation>
    <scope>NUCLEOTIDE SEQUENCE [LARGE SCALE GENOMIC DNA]</scope>
    <source>
        <strain evidence="2">if_2019</strain>
        <tissue evidence="1">Muscle</tissue>
    </source>
</reference>
<protein>
    <submittedName>
        <fullName evidence="1">Uncharacterized protein</fullName>
    </submittedName>
</protein>
<dbReference type="Proteomes" id="UP001482620">
    <property type="component" value="Unassembled WGS sequence"/>
</dbReference>
<dbReference type="EMBL" id="JAHRIQ010037271">
    <property type="protein sequence ID" value="MEQ2233517.1"/>
    <property type="molecule type" value="Genomic_DNA"/>
</dbReference>
<evidence type="ECO:0000313" key="1">
    <source>
        <dbReference type="EMBL" id="MEQ2233517.1"/>
    </source>
</evidence>
<sequence length="116" mass="13412">MYCRLLELCCLCGSEVLILQQRNKVLCHFPNIKELQQIYVERSVIWPLSFYYQGQTRPSPDSDAPVNTEMCDAGLLRGTPSDKVWGFPQWARLAPTEAGIEIIRLIGSMRMWMNHH</sequence>
<organism evidence="1 2">
    <name type="scientific">Ilyodon furcidens</name>
    <name type="common">goldbreast splitfin</name>
    <dbReference type="NCBI Taxonomy" id="33524"/>
    <lineage>
        <taxon>Eukaryota</taxon>
        <taxon>Metazoa</taxon>
        <taxon>Chordata</taxon>
        <taxon>Craniata</taxon>
        <taxon>Vertebrata</taxon>
        <taxon>Euteleostomi</taxon>
        <taxon>Actinopterygii</taxon>
        <taxon>Neopterygii</taxon>
        <taxon>Teleostei</taxon>
        <taxon>Neoteleostei</taxon>
        <taxon>Acanthomorphata</taxon>
        <taxon>Ovalentaria</taxon>
        <taxon>Atherinomorphae</taxon>
        <taxon>Cyprinodontiformes</taxon>
        <taxon>Goodeidae</taxon>
        <taxon>Ilyodon</taxon>
    </lineage>
</organism>
<accession>A0ABV0TMQ2</accession>
<comment type="caution">
    <text evidence="1">The sequence shown here is derived from an EMBL/GenBank/DDBJ whole genome shotgun (WGS) entry which is preliminary data.</text>
</comment>
<evidence type="ECO:0000313" key="2">
    <source>
        <dbReference type="Proteomes" id="UP001482620"/>
    </source>
</evidence>